<sequence length="740" mass="81875">MHPDKSSLSIRLTEPVVPLRNTPERTSRHNDDEVPPPAILRGLLTLKLAKPTKISSIELELQAKATTDYVQHAGPSRIDVTEQYNVHSASMVVFDMGSPQERRRATSTRPRVQFLGDHTGSSTRLIGSGPYWQAPSSMRSASLDPLSPRARRRLSSDSGVLGINHSRSQQTQSSIDPAPPYPTPADGHSFLAVNPDGEDRSPSVATSTRITDPQSSPLPTRSNLTPDIPYGSPASSAHQLCGITLSRSSSIEEFRRLRSATHRDSVGHFGLARILTSSSGRSSEQDGRGRSRSRFSFDSVVHAFEAVKNRVRSRSPLPGSLHWPDDQEDRGRSLTKGKDKARLSTHGVKPVLPKIGVFEPSAAGGHGDQSGDEWAVFPEGTYTYPLFFTIPNNSPPTMKADNGSLVWNIKAEVKRPGTFHWNMTAQKEVVVICVPKDDDSEEVEGIDLQQQWEGQLQYRIQLAGRGVPIGGKIPLQLTIMPLTKAKVHSISVYLDERTEYFTRTHSQARSDAMRQATLLVIKHDRFDEHGKPILPLVSDESDAFRKSPLYRLLQPGEDENEVASSLMGPGPWTIRHQLQLPDSCSTLHPSNRTKGSNVMVNHTLRLVLRVEKEEGTVTTGRKKMHDIIIHIPIQVLSCHCTSEWTSLPRYDEAPRVEGDSLEDALTCPCVRRHTKRTHSHGVETHSFLDHFTSLPITNSQSGGSDMFSSDSLLHEQLISGLASETGEAPPLYERIETIHM</sequence>
<feature type="compositionally biased region" description="Polar residues" evidence="1">
    <location>
        <begin position="1"/>
        <end position="10"/>
    </location>
</feature>
<dbReference type="SMART" id="SM01017">
    <property type="entry name" value="Arrestin_C"/>
    <property type="match status" value="1"/>
</dbReference>
<evidence type="ECO:0000259" key="2">
    <source>
        <dbReference type="SMART" id="SM01017"/>
    </source>
</evidence>
<name>A0AAD4GBB7_BOLED</name>
<dbReference type="EMBL" id="WHUW01000026">
    <property type="protein sequence ID" value="KAF8435040.1"/>
    <property type="molecule type" value="Genomic_DNA"/>
</dbReference>
<feature type="compositionally biased region" description="Basic and acidic residues" evidence="1">
    <location>
        <begin position="22"/>
        <end position="32"/>
    </location>
</feature>
<dbReference type="Proteomes" id="UP001194468">
    <property type="component" value="Unassembled WGS sequence"/>
</dbReference>
<evidence type="ECO:0000313" key="3">
    <source>
        <dbReference type="EMBL" id="KAF8435040.1"/>
    </source>
</evidence>
<dbReference type="PANTHER" id="PTHR11188">
    <property type="entry name" value="ARRESTIN DOMAIN CONTAINING PROTEIN"/>
    <property type="match status" value="1"/>
</dbReference>
<feature type="region of interest" description="Disordered" evidence="1">
    <location>
        <begin position="315"/>
        <end position="343"/>
    </location>
</feature>
<dbReference type="PANTHER" id="PTHR11188:SF17">
    <property type="entry name" value="FI21816P1"/>
    <property type="match status" value="1"/>
</dbReference>
<keyword evidence="4" id="KW-1185">Reference proteome</keyword>
<reference evidence="3" key="2">
    <citation type="journal article" date="2020" name="Nat. Commun.">
        <title>Large-scale genome sequencing of mycorrhizal fungi provides insights into the early evolution of symbiotic traits.</title>
        <authorList>
            <person name="Miyauchi S."/>
            <person name="Kiss E."/>
            <person name="Kuo A."/>
            <person name="Drula E."/>
            <person name="Kohler A."/>
            <person name="Sanchez-Garcia M."/>
            <person name="Morin E."/>
            <person name="Andreopoulos B."/>
            <person name="Barry K.W."/>
            <person name="Bonito G."/>
            <person name="Buee M."/>
            <person name="Carver A."/>
            <person name="Chen C."/>
            <person name="Cichocki N."/>
            <person name="Clum A."/>
            <person name="Culley D."/>
            <person name="Crous P.W."/>
            <person name="Fauchery L."/>
            <person name="Girlanda M."/>
            <person name="Hayes R.D."/>
            <person name="Keri Z."/>
            <person name="LaButti K."/>
            <person name="Lipzen A."/>
            <person name="Lombard V."/>
            <person name="Magnuson J."/>
            <person name="Maillard F."/>
            <person name="Murat C."/>
            <person name="Nolan M."/>
            <person name="Ohm R.A."/>
            <person name="Pangilinan J."/>
            <person name="Pereira M.F."/>
            <person name="Perotto S."/>
            <person name="Peter M."/>
            <person name="Pfister S."/>
            <person name="Riley R."/>
            <person name="Sitrit Y."/>
            <person name="Stielow J.B."/>
            <person name="Szollosi G."/>
            <person name="Zifcakova L."/>
            <person name="Stursova M."/>
            <person name="Spatafora J.W."/>
            <person name="Tedersoo L."/>
            <person name="Vaario L.M."/>
            <person name="Yamada A."/>
            <person name="Yan M."/>
            <person name="Wang P."/>
            <person name="Xu J."/>
            <person name="Bruns T."/>
            <person name="Baldrian P."/>
            <person name="Vilgalys R."/>
            <person name="Dunand C."/>
            <person name="Henrissat B."/>
            <person name="Grigoriev I.V."/>
            <person name="Hibbett D."/>
            <person name="Nagy L.G."/>
            <person name="Martin F.M."/>
        </authorList>
    </citation>
    <scope>NUCLEOTIDE SEQUENCE</scope>
    <source>
        <strain evidence="3">BED1</strain>
    </source>
</reference>
<protein>
    <recommendedName>
        <fullName evidence="2">Arrestin C-terminal-like domain-containing protein</fullName>
    </recommendedName>
</protein>
<dbReference type="InterPro" id="IPR011021">
    <property type="entry name" value="Arrestin-like_N"/>
</dbReference>
<evidence type="ECO:0000256" key="1">
    <source>
        <dbReference type="SAM" id="MobiDB-lite"/>
    </source>
</evidence>
<dbReference type="InterPro" id="IPR050357">
    <property type="entry name" value="Arrestin_domain-protein"/>
</dbReference>
<feature type="compositionally biased region" description="Polar residues" evidence="1">
    <location>
        <begin position="165"/>
        <end position="175"/>
    </location>
</feature>
<organism evidence="3 4">
    <name type="scientific">Boletus edulis BED1</name>
    <dbReference type="NCBI Taxonomy" id="1328754"/>
    <lineage>
        <taxon>Eukaryota</taxon>
        <taxon>Fungi</taxon>
        <taxon>Dikarya</taxon>
        <taxon>Basidiomycota</taxon>
        <taxon>Agaricomycotina</taxon>
        <taxon>Agaricomycetes</taxon>
        <taxon>Agaricomycetidae</taxon>
        <taxon>Boletales</taxon>
        <taxon>Boletineae</taxon>
        <taxon>Boletaceae</taxon>
        <taxon>Boletoideae</taxon>
        <taxon>Boletus</taxon>
    </lineage>
</organism>
<feature type="domain" description="Arrestin C-terminal-like" evidence="2">
    <location>
        <begin position="452"/>
        <end position="640"/>
    </location>
</feature>
<comment type="caution">
    <text evidence="3">The sequence shown here is derived from an EMBL/GenBank/DDBJ whole genome shotgun (WGS) entry which is preliminary data.</text>
</comment>
<dbReference type="GO" id="GO:0031625">
    <property type="term" value="F:ubiquitin protein ligase binding"/>
    <property type="evidence" value="ECO:0007669"/>
    <property type="project" value="TreeGrafter"/>
</dbReference>
<reference evidence="3" key="1">
    <citation type="submission" date="2019-10" db="EMBL/GenBank/DDBJ databases">
        <authorList>
            <consortium name="DOE Joint Genome Institute"/>
            <person name="Kuo A."/>
            <person name="Miyauchi S."/>
            <person name="Kiss E."/>
            <person name="Drula E."/>
            <person name="Kohler A."/>
            <person name="Sanchez-Garcia M."/>
            <person name="Andreopoulos B."/>
            <person name="Barry K.W."/>
            <person name="Bonito G."/>
            <person name="Buee M."/>
            <person name="Carver A."/>
            <person name="Chen C."/>
            <person name="Cichocki N."/>
            <person name="Clum A."/>
            <person name="Culley D."/>
            <person name="Crous P.W."/>
            <person name="Fauchery L."/>
            <person name="Girlanda M."/>
            <person name="Hayes R."/>
            <person name="Keri Z."/>
            <person name="LaButti K."/>
            <person name="Lipzen A."/>
            <person name="Lombard V."/>
            <person name="Magnuson J."/>
            <person name="Maillard F."/>
            <person name="Morin E."/>
            <person name="Murat C."/>
            <person name="Nolan M."/>
            <person name="Ohm R."/>
            <person name="Pangilinan J."/>
            <person name="Pereira M."/>
            <person name="Perotto S."/>
            <person name="Peter M."/>
            <person name="Riley R."/>
            <person name="Sitrit Y."/>
            <person name="Stielow B."/>
            <person name="Szollosi G."/>
            <person name="Zifcakova L."/>
            <person name="Stursova M."/>
            <person name="Spatafora J.W."/>
            <person name="Tedersoo L."/>
            <person name="Vaario L.-M."/>
            <person name="Yamada A."/>
            <person name="Yan M."/>
            <person name="Wang P."/>
            <person name="Xu J."/>
            <person name="Bruns T."/>
            <person name="Baldrian P."/>
            <person name="Vilgalys R."/>
            <person name="Henrissat B."/>
            <person name="Grigoriev I.V."/>
            <person name="Hibbett D."/>
            <person name="Nagy L.G."/>
            <person name="Martin F.M."/>
        </authorList>
    </citation>
    <scope>NUCLEOTIDE SEQUENCE</scope>
    <source>
        <strain evidence="3">BED1</strain>
    </source>
</reference>
<evidence type="ECO:0000313" key="4">
    <source>
        <dbReference type="Proteomes" id="UP001194468"/>
    </source>
</evidence>
<dbReference type="GO" id="GO:0030674">
    <property type="term" value="F:protein-macromolecule adaptor activity"/>
    <property type="evidence" value="ECO:0007669"/>
    <property type="project" value="TreeGrafter"/>
</dbReference>
<dbReference type="GO" id="GO:0070086">
    <property type="term" value="P:ubiquitin-dependent endocytosis"/>
    <property type="evidence" value="ECO:0007669"/>
    <property type="project" value="TreeGrafter"/>
</dbReference>
<feature type="region of interest" description="Disordered" evidence="1">
    <location>
        <begin position="1"/>
        <end position="36"/>
    </location>
</feature>
<dbReference type="GO" id="GO:0005829">
    <property type="term" value="C:cytosol"/>
    <property type="evidence" value="ECO:0007669"/>
    <property type="project" value="TreeGrafter"/>
</dbReference>
<dbReference type="InterPro" id="IPR011022">
    <property type="entry name" value="Arrestin_C-like"/>
</dbReference>
<accession>A0AAD4GBB7</accession>
<feature type="compositionally biased region" description="Basic and acidic residues" evidence="1">
    <location>
        <begin position="323"/>
        <end position="342"/>
    </location>
</feature>
<proteinExistence type="predicted"/>
<dbReference type="InterPro" id="IPR014752">
    <property type="entry name" value="Arrestin-like_C"/>
</dbReference>
<feature type="region of interest" description="Disordered" evidence="1">
    <location>
        <begin position="98"/>
        <end position="237"/>
    </location>
</feature>
<gene>
    <name evidence="3" type="ORF">L210DRAFT_3551746</name>
</gene>
<dbReference type="Gene3D" id="2.60.40.640">
    <property type="match status" value="1"/>
</dbReference>
<dbReference type="Pfam" id="PF02752">
    <property type="entry name" value="Arrestin_C"/>
    <property type="match status" value="1"/>
</dbReference>
<dbReference type="Pfam" id="PF00339">
    <property type="entry name" value="Arrestin_N"/>
    <property type="match status" value="1"/>
</dbReference>
<feature type="compositionally biased region" description="Polar residues" evidence="1">
    <location>
        <begin position="203"/>
        <end position="225"/>
    </location>
</feature>
<dbReference type="AlphaFoldDB" id="A0AAD4GBB7"/>
<dbReference type="GO" id="GO:0005886">
    <property type="term" value="C:plasma membrane"/>
    <property type="evidence" value="ECO:0007669"/>
    <property type="project" value="TreeGrafter"/>
</dbReference>